<feature type="region of interest" description="Disordered" evidence="2">
    <location>
        <begin position="1"/>
        <end position="30"/>
    </location>
</feature>
<proteinExistence type="predicted"/>
<protein>
    <submittedName>
        <fullName evidence="4">Acetyl esterase/lipase</fullName>
    </submittedName>
</protein>
<dbReference type="GO" id="GO:0016787">
    <property type="term" value="F:hydrolase activity"/>
    <property type="evidence" value="ECO:0007669"/>
    <property type="project" value="UniProtKB-KW"/>
</dbReference>
<feature type="domain" description="Alpha/beta hydrolase fold-3" evidence="3">
    <location>
        <begin position="131"/>
        <end position="193"/>
    </location>
</feature>
<dbReference type="InterPro" id="IPR050300">
    <property type="entry name" value="GDXG_lipolytic_enzyme"/>
</dbReference>
<dbReference type="InterPro" id="IPR013094">
    <property type="entry name" value="AB_hydrolase_3"/>
</dbReference>
<dbReference type="RefSeq" id="WP_090031471.1">
    <property type="nucleotide sequence ID" value="NZ_BONM01000010.1"/>
</dbReference>
<evidence type="ECO:0000256" key="1">
    <source>
        <dbReference type="ARBA" id="ARBA00022801"/>
    </source>
</evidence>
<evidence type="ECO:0000313" key="5">
    <source>
        <dbReference type="Proteomes" id="UP000199012"/>
    </source>
</evidence>
<dbReference type="Proteomes" id="UP000199012">
    <property type="component" value="Unassembled WGS sequence"/>
</dbReference>
<dbReference type="STRING" id="988821.SAMN05421867_10487"/>
<evidence type="ECO:0000313" key="4">
    <source>
        <dbReference type="EMBL" id="SFA95367.1"/>
    </source>
</evidence>
<dbReference type="PANTHER" id="PTHR48081">
    <property type="entry name" value="AB HYDROLASE SUPERFAMILY PROTEIN C4A8.06C"/>
    <property type="match status" value="1"/>
</dbReference>
<reference evidence="4 5" key="1">
    <citation type="submission" date="2016-10" db="EMBL/GenBank/DDBJ databases">
        <authorList>
            <person name="de Groot N.N."/>
        </authorList>
    </citation>
    <scope>NUCLEOTIDE SEQUENCE [LARGE SCALE GENOMIC DNA]</scope>
    <source>
        <strain evidence="4 5">CGMCC 4.6945</strain>
    </source>
</reference>
<accession>A0A1I0X3Z1</accession>
<dbReference type="Pfam" id="PF07859">
    <property type="entry name" value="Abhydrolase_3"/>
    <property type="match status" value="1"/>
</dbReference>
<dbReference type="EMBL" id="FOKA01000004">
    <property type="protein sequence ID" value="SFA95367.1"/>
    <property type="molecule type" value="Genomic_DNA"/>
</dbReference>
<keyword evidence="1" id="KW-0378">Hydrolase</keyword>
<name>A0A1I0X3Z1_9CELL</name>
<dbReference type="PANTHER" id="PTHR48081:SF6">
    <property type="entry name" value="PEPTIDASE S9 PROLYL OLIGOPEPTIDASE CATALYTIC DOMAIN-CONTAINING PROTEIN"/>
    <property type="match status" value="1"/>
</dbReference>
<evidence type="ECO:0000259" key="3">
    <source>
        <dbReference type="Pfam" id="PF07859"/>
    </source>
</evidence>
<dbReference type="InterPro" id="IPR029058">
    <property type="entry name" value="AB_hydrolase_fold"/>
</dbReference>
<keyword evidence="5" id="KW-1185">Reference proteome</keyword>
<dbReference type="AlphaFoldDB" id="A0A1I0X3Z1"/>
<gene>
    <name evidence="4" type="ORF">SAMN05421867_10487</name>
</gene>
<dbReference type="SUPFAM" id="SSF53474">
    <property type="entry name" value="alpha/beta-Hydrolases"/>
    <property type="match status" value="1"/>
</dbReference>
<sequence>MRVEAPVPLTVAGAPAQGPEPIEAPLSWDGPGAPRHVRNVSVPTLTAYLPDADVATGAGVVVCPGGAMHFLSVENEGEWVARLLVQRGVAAFVLHYRTVPTPPDEVEWAALAERSMSDRAYMLDVGERYRPVAAADGGAAVGHVRAHAERYGVRPDRVGMLGFSAGGFVVAATTLDAPDEHRPDFVAPVYPALWGPAVVPQPAPPMFLAWASDDDLGDAIVDSSLTLYRAWWAAGGSVEAHAYATGGHGFGATPRGTRSDRWFADFSAWLDAVVLATADVRRA</sequence>
<dbReference type="Gene3D" id="3.40.50.1820">
    <property type="entry name" value="alpha/beta hydrolase"/>
    <property type="match status" value="1"/>
</dbReference>
<evidence type="ECO:0000256" key="2">
    <source>
        <dbReference type="SAM" id="MobiDB-lite"/>
    </source>
</evidence>
<dbReference type="OrthoDB" id="9794725at2"/>
<organism evidence="4 5">
    <name type="scientific">Cellulomonas marina</name>
    <dbReference type="NCBI Taxonomy" id="988821"/>
    <lineage>
        <taxon>Bacteria</taxon>
        <taxon>Bacillati</taxon>
        <taxon>Actinomycetota</taxon>
        <taxon>Actinomycetes</taxon>
        <taxon>Micrococcales</taxon>
        <taxon>Cellulomonadaceae</taxon>
        <taxon>Cellulomonas</taxon>
    </lineage>
</organism>